<accession>A0A1E8CIX2</accession>
<name>A0A1E8CIX2_9GAMM</name>
<organism evidence="1 2">
    <name type="scientific">Pseudohongiella acticola</name>
    <dbReference type="NCBI Taxonomy" id="1524254"/>
    <lineage>
        <taxon>Bacteria</taxon>
        <taxon>Pseudomonadati</taxon>
        <taxon>Pseudomonadota</taxon>
        <taxon>Gammaproteobacteria</taxon>
        <taxon>Pseudomonadales</taxon>
        <taxon>Pseudohongiellaceae</taxon>
        <taxon>Pseudohongiella</taxon>
    </lineage>
</organism>
<dbReference type="Proteomes" id="UP000175669">
    <property type="component" value="Unassembled WGS sequence"/>
</dbReference>
<evidence type="ECO:0000313" key="1">
    <source>
        <dbReference type="EMBL" id="OFE12421.1"/>
    </source>
</evidence>
<proteinExistence type="predicted"/>
<sequence length="201" mass="22846">MPDILQRLADVSPLMVLDVGFAVHETVEHFGNRRCKLHFCGLPDALKSPPTLPVPAARTGKFVDEAARQESLLDAWRERFRAVLNFPADTQFDLCLFWDAFNYMDDLALKAFFEVLHPHIRKETLGHGLIQLKEDQQVTNREYGIQAQDQLVMRLGYHSELAVHPRPQARVASMLKGFAVSHGVLRRDGLLEVSLKTESIF</sequence>
<dbReference type="AlphaFoldDB" id="A0A1E8CIX2"/>
<keyword evidence="2" id="KW-1185">Reference proteome</keyword>
<protein>
    <recommendedName>
        <fullName evidence="3">Methyltransferase type 11 domain-containing protein</fullName>
    </recommendedName>
</protein>
<dbReference type="EMBL" id="MASR01000001">
    <property type="protein sequence ID" value="OFE12421.1"/>
    <property type="molecule type" value="Genomic_DNA"/>
</dbReference>
<evidence type="ECO:0008006" key="3">
    <source>
        <dbReference type="Google" id="ProtNLM"/>
    </source>
</evidence>
<gene>
    <name evidence="1" type="ORF">PHACT_04115</name>
</gene>
<comment type="caution">
    <text evidence="1">The sequence shown here is derived from an EMBL/GenBank/DDBJ whole genome shotgun (WGS) entry which is preliminary data.</text>
</comment>
<evidence type="ECO:0000313" key="2">
    <source>
        <dbReference type="Proteomes" id="UP000175669"/>
    </source>
</evidence>
<reference evidence="2" key="1">
    <citation type="submission" date="2016-07" db="EMBL/GenBank/DDBJ databases">
        <authorList>
            <person name="Florea S."/>
            <person name="Webb J.S."/>
            <person name="Jaromczyk J."/>
            <person name="Schardl C.L."/>
        </authorList>
    </citation>
    <scope>NUCLEOTIDE SEQUENCE [LARGE SCALE GENOMIC DNA]</scope>
    <source>
        <strain evidence="2">KCTC 42131</strain>
    </source>
</reference>